<evidence type="ECO:0000256" key="5">
    <source>
        <dbReference type="RuleBase" id="RU362042"/>
    </source>
</evidence>
<dbReference type="Proteomes" id="UP000094469">
    <property type="component" value="Unassembled WGS sequence"/>
</dbReference>
<comment type="similarity">
    <text evidence="2 5">Belongs to the peptidase S26 family.</text>
</comment>
<dbReference type="InterPro" id="IPR019533">
    <property type="entry name" value="Peptidase_S26"/>
</dbReference>
<organism evidence="8 9">
    <name type="scientific">Enterococcus ureilyticus</name>
    <dbReference type="NCBI Taxonomy" id="1131292"/>
    <lineage>
        <taxon>Bacteria</taxon>
        <taxon>Bacillati</taxon>
        <taxon>Bacillota</taxon>
        <taxon>Bacilli</taxon>
        <taxon>Lactobacillales</taxon>
        <taxon>Enterococcaceae</taxon>
        <taxon>Enterococcus</taxon>
    </lineage>
</organism>
<proteinExistence type="inferred from homology"/>
<comment type="subcellular location">
    <subcellularLocation>
        <location evidence="1">Cell membrane</location>
        <topology evidence="1">Single-pass type II membrane protein</topology>
    </subcellularLocation>
    <subcellularLocation>
        <location evidence="5">Membrane</location>
        <topology evidence="5">Single-pass type II membrane protein</topology>
    </subcellularLocation>
</comment>
<evidence type="ECO:0000256" key="6">
    <source>
        <dbReference type="SAM" id="MobiDB-lite"/>
    </source>
</evidence>
<dbReference type="OrthoDB" id="2188996at2"/>
<dbReference type="EMBL" id="MIKC01000001">
    <property type="protein sequence ID" value="OEG24080.1"/>
    <property type="molecule type" value="Genomic_DNA"/>
</dbReference>
<dbReference type="Gene3D" id="2.10.109.10">
    <property type="entry name" value="Umud Fragment, subunit A"/>
    <property type="match status" value="1"/>
</dbReference>
<dbReference type="GO" id="GO:0009003">
    <property type="term" value="F:signal peptidase activity"/>
    <property type="evidence" value="ECO:0007669"/>
    <property type="project" value="UniProtKB-EC"/>
</dbReference>
<sequence length="227" mass="26193">MEKKPKHTTKQKKKPTTKRKKRPSQNVPVKNTKNKKKPNLNKKSKRKKQRVRSYLKELIMAISLGVVLMLFITSFFLTIATVRGFSMIPTLREKDQVLVQKTTNLKRFDLVTFKSGNGNTQIRRIIGLPEEKIAYTDDTLFVNDQPVDEKFIMDEINESQRNGKNYTEDFTNRTLTSAVAIPEGYYLVLGDNRPYATDSRHYGLIAKENVIGKVTMQLLPFGEMKSF</sequence>
<dbReference type="STRING" id="1131292.BCR24_01630"/>
<dbReference type="PANTHER" id="PTHR43390">
    <property type="entry name" value="SIGNAL PEPTIDASE I"/>
    <property type="match status" value="1"/>
</dbReference>
<evidence type="ECO:0000256" key="3">
    <source>
        <dbReference type="ARBA" id="ARBA00022670"/>
    </source>
</evidence>
<feature type="compositionally biased region" description="Basic residues" evidence="6">
    <location>
        <begin position="1"/>
        <end position="23"/>
    </location>
</feature>
<dbReference type="PROSITE" id="PS00501">
    <property type="entry name" value="SPASE_I_1"/>
    <property type="match status" value="1"/>
</dbReference>
<dbReference type="GO" id="GO:0004252">
    <property type="term" value="F:serine-type endopeptidase activity"/>
    <property type="evidence" value="ECO:0007669"/>
    <property type="project" value="InterPro"/>
</dbReference>
<protein>
    <recommendedName>
        <fullName evidence="5">Signal peptidase I</fullName>
        <ecNumber evidence="5">3.4.21.89</ecNumber>
    </recommendedName>
</protein>
<keyword evidence="9" id="KW-1185">Reference proteome</keyword>
<keyword evidence="4 5" id="KW-0378">Hydrolase</keyword>
<dbReference type="RefSeq" id="WP_069638805.1">
    <property type="nucleotide sequence ID" value="NZ_JAFBEZ010000013.1"/>
</dbReference>
<dbReference type="InterPro" id="IPR019756">
    <property type="entry name" value="Pept_S26A_signal_pept_1_Ser-AS"/>
</dbReference>
<dbReference type="NCBIfam" id="TIGR02227">
    <property type="entry name" value="sigpep_I_bact"/>
    <property type="match status" value="1"/>
</dbReference>
<dbReference type="AlphaFoldDB" id="A0A1E5HHG4"/>
<evidence type="ECO:0000313" key="8">
    <source>
        <dbReference type="EMBL" id="OEG24080.1"/>
    </source>
</evidence>
<dbReference type="InterPro" id="IPR000223">
    <property type="entry name" value="Pept_S26A_signal_pept_1"/>
</dbReference>
<feature type="domain" description="Peptidase S26" evidence="7">
    <location>
        <begin position="56"/>
        <end position="217"/>
    </location>
</feature>
<evidence type="ECO:0000256" key="4">
    <source>
        <dbReference type="ARBA" id="ARBA00022801"/>
    </source>
</evidence>
<evidence type="ECO:0000256" key="2">
    <source>
        <dbReference type="ARBA" id="ARBA00009370"/>
    </source>
</evidence>
<dbReference type="Pfam" id="PF10502">
    <property type="entry name" value="Peptidase_S26"/>
    <property type="match status" value="1"/>
</dbReference>
<evidence type="ECO:0000256" key="1">
    <source>
        <dbReference type="ARBA" id="ARBA00004401"/>
    </source>
</evidence>
<dbReference type="GO" id="GO:0006465">
    <property type="term" value="P:signal peptide processing"/>
    <property type="evidence" value="ECO:0007669"/>
    <property type="project" value="InterPro"/>
</dbReference>
<comment type="caution">
    <text evidence="8">The sequence shown here is derived from an EMBL/GenBank/DDBJ whole genome shotgun (WGS) entry which is preliminary data.</text>
</comment>
<evidence type="ECO:0000259" key="7">
    <source>
        <dbReference type="Pfam" id="PF10502"/>
    </source>
</evidence>
<dbReference type="PRINTS" id="PR00727">
    <property type="entry name" value="LEADERPTASE"/>
</dbReference>
<feature type="compositionally biased region" description="Basic residues" evidence="6">
    <location>
        <begin position="32"/>
        <end position="48"/>
    </location>
</feature>
<reference evidence="9" key="1">
    <citation type="submission" date="2016-09" db="EMBL/GenBank/DDBJ databases">
        <authorList>
            <person name="Gulvik C.A."/>
        </authorList>
    </citation>
    <scope>NUCLEOTIDE SEQUENCE [LARGE SCALE GENOMIC DNA]</scope>
    <source>
        <strain evidence="9">LMG 26676</strain>
    </source>
</reference>
<gene>
    <name evidence="8" type="ORF">BCR24_01630</name>
</gene>
<dbReference type="SUPFAM" id="SSF51306">
    <property type="entry name" value="LexA/Signal peptidase"/>
    <property type="match status" value="1"/>
</dbReference>
<comment type="catalytic activity">
    <reaction evidence="5">
        <text>Cleavage of hydrophobic, N-terminal signal or leader sequences from secreted and periplasmic proteins.</text>
        <dbReference type="EC" id="3.4.21.89"/>
    </reaction>
</comment>
<dbReference type="InterPro" id="IPR036286">
    <property type="entry name" value="LexA/Signal_pep-like_sf"/>
</dbReference>
<feature type="region of interest" description="Disordered" evidence="6">
    <location>
        <begin position="1"/>
        <end position="48"/>
    </location>
</feature>
<keyword evidence="3 5" id="KW-0645">Protease</keyword>
<accession>A0A1E5HHG4</accession>
<dbReference type="EC" id="3.4.21.89" evidence="5"/>
<evidence type="ECO:0000313" key="9">
    <source>
        <dbReference type="Proteomes" id="UP000094469"/>
    </source>
</evidence>
<name>A0A1E5HHG4_9ENTE</name>
<dbReference type="GO" id="GO:0005886">
    <property type="term" value="C:plasma membrane"/>
    <property type="evidence" value="ECO:0007669"/>
    <property type="project" value="UniProtKB-SubCell"/>
</dbReference>
<dbReference type="PANTHER" id="PTHR43390:SF1">
    <property type="entry name" value="CHLOROPLAST PROCESSING PEPTIDASE"/>
    <property type="match status" value="1"/>
</dbReference>
<dbReference type="CDD" id="cd06530">
    <property type="entry name" value="S26_SPase_I"/>
    <property type="match status" value="1"/>
</dbReference>